<organism evidence="1 2">
    <name type="scientific">Vreelandella zhuhanensis</name>
    <dbReference type="NCBI Taxonomy" id="2684210"/>
    <lineage>
        <taxon>Bacteria</taxon>
        <taxon>Pseudomonadati</taxon>
        <taxon>Pseudomonadota</taxon>
        <taxon>Gammaproteobacteria</taxon>
        <taxon>Oceanospirillales</taxon>
        <taxon>Halomonadaceae</taxon>
        <taxon>Vreelandella</taxon>
    </lineage>
</organism>
<dbReference type="Proteomes" id="UP000437638">
    <property type="component" value="Unassembled WGS sequence"/>
</dbReference>
<evidence type="ECO:0000313" key="1">
    <source>
        <dbReference type="EMBL" id="MWJ27973.1"/>
    </source>
</evidence>
<reference evidence="1 2" key="1">
    <citation type="submission" date="2019-12" db="EMBL/GenBank/DDBJ databases">
        <title>Halomonas rutogse sp. nov. isolated from two lakes on Tibetan Plateau.</title>
        <authorList>
            <person name="Gao P."/>
        </authorList>
    </citation>
    <scope>NUCLEOTIDE SEQUENCE [LARGE SCALE GENOMIC DNA]</scope>
    <source>
        <strain evidence="1 2">ZH2S</strain>
    </source>
</reference>
<dbReference type="AlphaFoldDB" id="A0A7X3KQJ4"/>
<evidence type="ECO:0000313" key="2">
    <source>
        <dbReference type="Proteomes" id="UP000437638"/>
    </source>
</evidence>
<gene>
    <name evidence="1" type="ORF">GPM19_07115</name>
</gene>
<dbReference type="RefSeq" id="WP_160418318.1">
    <property type="nucleotide sequence ID" value="NZ_WTKP01000004.1"/>
</dbReference>
<dbReference type="EMBL" id="WTKP01000004">
    <property type="protein sequence ID" value="MWJ27973.1"/>
    <property type="molecule type" value="Genomic_DNA"/>
</dbReference>
<comment type="caution">
    <text evidence="1">The sequence shown here is derived from an EMBL/GenBank/DDBJ whole genome shotgun (WGS) entry which is preliminary data.</text>
</comment>
<protein>
    <submittedName>
        <fullName evidence="1">Uncharacterized protein</fullName>
    </submittedName>
</protein>
<name>A0A7X3KQJ4_9GAMM</name>
<sequence length="566" mass="64579">MDLLNPEKLIAISQAPNDSEAFDEWCSQNDILPFLSEEAEDEYVLIYVSLDHVYMYALLVPDDVNLEDHGNDLMGWSSNPFSGWSLVASQDDVWIERPCQSEGSEVLKTATQIIFGRSFEGHTSDSSYFEVNQEIIQVLDLHYVSERNAWCRLDQHGDIEDCISVLDLKGGRAILVKANVLDKYCAASRTKLLRMFDFTRYRKGSFSGWGNGQDESDLPKHDGIAMRLTVQPGVGSYSRGVQLIEPKMSASSVCSETWGINDDQREYASFIAQDWKNKRIAEISCAPGATVNYFTESDLPFELSPAYFRPEVLSKYKADRQKYTLEDRSITCRGAWYLKSYDINEAGQVHTYLVDLRQLPYEEQLHWKQFNELPKAGLSKRAFTTDFEGQWRDEYDALPALKSRLRELIKAKCPWWDLPNTDQIQEVHYPVTASRDEWANEIMALDQLVVEGLNQKWLKAKAVELGQKPSATMRQLKLLEACMVGLGFEEEHAHGLISPFHELHNLRSLVRGHRWGSDAASESKRVLHEFGEYKIHFKSLCQRCDESLELIVAGFSEHEIAAQGGN</sequence>
<accession>A0A7X3KQJ4</accession>
<keyword evidence="2" id="KW-1185">Reference proteome</keyword>
<proteinExistence type="predicted"/>